<dbReference type="InterPro" id="IPR001343">
    <property type="entry name" value="Hemolysn_Ca-bd"/>
</dbReference>
<evidence type="ECO:0000256" key="3">
    <source>
        <dbReference type="SAM" id="MobiDB-lite"/>
    </source>
</evidence>
<dbReference type="EMBL" id="MCRJ01000001">
    <property type="protein sequence ID" value="ODN72648.1"/>
    <property type="molecule type" value="Genomic_DNA"/>
</dbReference>
<dbReference type="RefSeq" id="WP_069305397.1">
    <property type="nucleotide sequence ID" value="NZ_MCRJ01000001.1"/>
</dbReference>
<protein>
    <submittedName>
        <fullName evidence="4">Bifunctional hemolysin/adenylate cyclase</fullName>
    </submittedName>
</protein>
<comment type="subcellular location">
    <subcellularLocation>
        <location evidence="1">Secreted</location>
    </subcellularLocation>
</comment>
<keyword evidence="5" id="KW-1185">Reference proteome</keyword>
<dbReference type="GO" id="GO:0005576">
    <property type="term" value="C:extracellular region"/>
    <property type="evidence" value="ECO:0007669"/>
    <property type="project" value="UniProtKB-SubCell"/>
</dbReference>
<dbReference type="InterPro" id="IPR050557">
    <property type="entry name" value="RTX_toxin/Mannuronan_C5-epim"/>
</dbReference>
<dbReference type="PRINTS" id="PR00313">
    <property type="entry name" value="CABNDNGRPT"/>
</dbReference>
<dbReference type="PANTHER" id="PTHR38340:SF1">
    <property type="entry name" value="S-LAYER PROTEIN"/>
    <property type="match status" value="1"/>
</dbReference>
<proteinExistence type="predicted"/>
<evidence type="ECO:0000256" key="2">
    <source>
        <dbReference type="ARBA" id="ARBA00022525"/>
    </source>
</evidence>
<evidence type="ECO:0000313" key="5">
    <source>
        <dbReference type="Proteomes" id="UP000094622"/>
    </source>
</evidence>
<dbReference type="SUPFAM" id="SSF51120">
    <property type="entry name" value="beta-Roll"/>
    <property type="match status" value="4"/>
</dbReference>
<dbReference type="GO" id="GO:0005509">
    <property type="term" value="F:calcium ion binding"/>
    <property type="evidence" value="ECO:0007669"/>
    <property type="project" value="InterPro"/>
</dbReference>
<name>A0A1E3H8I8_9HYPH</name>
<organism evidence="4 5">
    <name type="scientific">Methylobrevis pamukkalensis</name>
    <dbReference type="NCBI Taxonomy" id="1439726"/>
    <lineage>
        <taxon>Bacteria</taxon>
        <taxon>Pseudomonadati</taxon>
        <taxon>Pseudomonadota</taxon>
        <taxon>Alphaproteobacteria</taxon>
        <taxon>Hyphomicrobiales</taxon>
        <taxon>Pleomorphomonadaceae</taxon>
        <taxon>Methylobrevis</taxon>
    </lineage>
</organism>
<dbReference type="InterPro" id="IPR011049">
    <property type="entry name" value="Serralysin-like_metalloprot_C"/>
</dbReference>
<comment type="caution">
    <text evidence="4">The sequence shown here is derived from an EMBL/GenBank/DDBJ whole genome shotgun (WGS) entry which is preliminary data.</text>
</comment>
<dbReference type="OrthoDB" id="3817502at2"/>
<dbReference type="PANTHER" id="PTHR38340">
    <property type="entry name" value="S-LAYER PROTEIN"/>
    <property type="match status" value="1"/>
</dbReference>
<dbReference type="Pfam" id="PF00353">
    <property type="entry name" value="HemolysinCabind"/>
    <property type="match status" value="7"/>
</dbReference>
<accession>A0A1E3H8I8</accession>
<keyword evidence="2" id="KW-0964">Secreted</keyword>
<evidence type="ECO:0000256" key="1">
    <source>
        <dbReference type="ARBA" id="ARBA00004613"/>
    </source>
</evidence>
<reference evidence="4 5" key="1">
    <citation type="submission" date="2016-07" db="EMBL/GenBank/DDBJ databases">
        <title>Draft Genome Sequence of Methylobrevis pamukkalensis PK2.</title>
        <authorList>
            <person name="Vasilenko O.V."/>
            <person name="Doronina N.V."/>
            <person name="Shmareva M.N."/>
            <person name="Tarlachkov S.V."/>
            <person name="Mustakhimov I."/>
            <person name="Trotsenko Y.A."/>
        </authorList>
    </citation>
    <scope>NUCLEOTIDE SEQUENCE [LARGE SCALE GENOMIC DNA]</scope>
    <source>
        <strain evidence="4 5">PK2</strain>
    </source>
</reference>
<gene>
    <name evidence="4" type="primary">cya_2</name>
    <name evidence="4" type="ORF">A6302_00141</name>
</gene>
<dbReference type="InterPro" id="IPR018511">
    <property type="entry name" value="Hemolysin-typ_Ca-bd_CS"/>
</dbReference>
<dbReference type="Gene3D" id="2.150.10.10">
    <property type="entry name" value="Serralysin-like metalloprotease, C-terminal"/>
    <property type="match status" value="6"/>
</dbReference>
<sequence length="589" mass="59195">MTNFIYGTSGNDNGFDKPALTGKDGESDAIYGYEGHDWLYGLGAKDWLYGGDGNDVLEGGDGDDFLYGNDDNDLLWGGDGVDTLSGGNGADYLNGGTGADILSGGTGDDTYEITVTDGDTINEAAGAGMDTVKFHGVSYALGANIENGEILSKTGAALTGNALDNILKGNAGKDTLNGGAGKDTMTGGGGDDTYHVDNTGDVIVEQANGGKDTVIVTAAYYEMSAHIENADVENAFGGTIIGNDADNTLYGSAGSDSLYGNAGIDFLSAGAAYDQLYGGDNKDVLSGGTGGDYLDGGEDVDTASYSGADAGVAVNLATGLGTAGEANGDLLVDIENIFGSDHDDVFIGDSGDNALNGRGGIDILSGGAGDDNLFGAEEQDVLKGGSGEDRLDGGEGADQMIGGKNDDTYSVDDAGDTVVETKDQGVDRVTASVSFSLKGQHVEELVLTGSNDIDGTGNALANLIYGNAAANVLDGSTGADSLTGGAGADSFLFASQLGAGNVDTITDFKADDRILLDDAIFAAIGPTLGNGELRANVGGIAKDANDFILYDTSTGALFYDADGNGAGAAVQFAQIGAMPAMTAGDFLIV</sequence>
<dbReference type="AlphaFoldDB" id="A0A1E3H8I8"/>
<dbReference type="Proteomes" id="UP000094622">
    <property type="component" value="Unassembled WGS sequence"/>
</dbReference>
<dbReference type="PROSITE" id="PS00330">
    <property type="entry name" value="HEMOLYSIN_CALCIUM"/>
    <property type="match status" value="4"/>
</dbReference>
<feature type="region of interest" description="Disordered" evidence="3">
    <location>
        <begin position="383"/>
        <end position="407"/>
    </location>
</feature>
<dbReference type="PATRIC" id="fig|1439726.3.peg.146"/>
<evidence type="ECO:0000313" key="4">
    <source>
        <dbReference type="EMBL" id="ODN72648.1"/>
    </source>
</evidence>